<dbReference type="PANTHER" id="PTHR28136:SF1">
    <property type="entry name" value="NUCLEUS EXPORT PROTEIN BRL1"/>
    <property type="match status" value="1"/>
</dbReference>
<protein>
    <recommendedName>
        <fullName evidence="3">Brl1/Brr6 domain-containing protein</fullName>
    </recommendedName>
</protein>
<evidence type="ECO:0000313" key="5">
    <source>
        <dbReference type="Proteomes" id="UP000283269"/>
    </source>
</evidence>
<dbReference type="InterPro" id="IPR040202">
    <property type="entry name" value="Brl1/Brr6"/>
</dbReference>
<dbReference type="GO" id="GO:0031965">
    <property type="term" value="C:nuclear membrane"/>
    <property type="evidence" value="ECO:0007669"/>
    <property type="project" value="InterPro"/>
</dbReference>
<keyword evidence="5" id="KW-1185">Reference proteome</keyword>
<dbReference type="EMBL" id="NHYD01001635">
    <property type="protein sequence ID" value="PPQ90424.1"/>
    <property type="molecule type" value="Genomic_DNA"/>
</dbReference>
<feature type="domain" description="Brl1/Brr6" evidence="3">
    <location>
        <begin position="211"/>
        <end position="343"/>
    </location>
</feature>
<evidence type="ECO:0000313" key="4">
    <source>
        <dbReference type="EMBL" id="PPQ90424.1"/>
    </source>
</evidence>
<dbReference type="GO" id="GO:0006998">
    <property type="term" value="P:nuclear envelope organization"/>
    <property type="evidence" value="ECO:0007669"/>
    <property type="project" value="InterPro"/>
</dbReference>
<feature type="compositionally biased region" description="Acidic residues" evidence="1">
    <location>
        <begin position="165"/>
        <end position="180"/>
    </location>
</feature>
<gene>
    <name evidence="4" type="ORF">CVT25_014942</name>
</gene>
<reference evidence="4 5" key="1">
    <citation type="journal article" date="2018" name="Evol. Lett.">
        <title>Horizontal gene cluster transfer increased hallucinogenic mushroom diversity.</title>
        <authorList>
            <person name="Reynolds H.T."/>
            <person name="Vijayakumar V."/>
            <person name="Gluck-Thaler E."/>
            <person name="Korotkin H.B."/>
            <person name="Matheny P.B."/>
            <person name="Slot J.C."/>
        </authorList>
    </citation>
    <scope>NUCLEOTIDE SEQUENCE [LARGE SCALE GENOMIC DNA]</scope>
    <source>
        <strain evidence="4 5">2631</strain>
    </source>
</reference>
<feature type="compositionally biased region" description="Polar residues" evidence="1">
    <location>
        <begin position="50"/>
        <end position="71"/>
    </location>
</feature>
<dbReference type="AlphaFoldDB" id="A0A409XI42"/>
<keyword evidence="2" id="KW-0812">Transmembrane</keyword>
<dbReference type="PANTHER" id="PTHR28136">
    <property type="entry name" value="NUCLEUS EXPORT PROTEIN BRR6"/>
    <property type="match status" value="1"/>
</dbReference>
<evidence type="ECO:0000256" key="2">
    <source>
        <dbReference type="SAM" id="Phobius"/>
    </source>
</evidence>
<dbReference type="InterPro" id="IPR018767">
    <property type="entry name" value="Brl1/Brr6_dom"/>
</dbReference>
<accession>A0A409XI42</accession>
<evidence type="ECO:0000259" key="3">
    <source>
        <dbReference type="SMART" id="SM01042"/>
    </source>
</evidence>
<feature type="compositionally biased region" description="Polar residues" evidence="1">
    <location>
        <begin position="1"/>
        <end position="10"/>
    </location>
</feature>
<feature type="transmembrane region" description="Helical" evidence="2">
    <location>
        <begin position="321"/>
        <end position="342"/>
    </location>
</feature>
<proteinExistence type="predicted"/>
<dbReference type="OrthoDB" id="5961at2759"/>
<feature type="region of interest" description="Disordered" evidence="1">
    <location>
        <begin position="376"/>
        <end position="405"/>
    </location>
</feature>
<dbReference type="GO" id="GO:0055088">
    <property type="term" value="P:lipid homeostasis"/>
    <property type="evidence" value="ECO:0007669"/>
    <property type="project" value="InterPro"/>
</dbReference>
<sequence length="405" mass="45580">MASRYTYTSQRSKEAPMDYQWTNRSPVKPVWAAGAEETNTPRKRSHDALTPSTPSLSDNSNQPMFGSNQNVPFLFHPAPLPQNTQPHPWVPPPQFSPTKAFPSTEVKDVDMSEASPLKGEDVTSQDLVVKEKDVDNGRPMAVGGLRRVFKQRTRRFYGRRQRREDDEDPSSSADESDEEGTVTPHTQNTSNHYTLNMPAPPAPPSDMPYVLLGYLQFFFNLSLILIFLYLFVQFIITVQRDVGLRISEYSQDIIQEISMCALQFKNNQCSTNTIPAMIQQCANWEACMNRDPTVVGRAKVGAELIAEVINGFVEPISWKTLIFTLTSLAFLTVFINTLLSLYRAKHQPAPASVHHPAPPPFPINNSFPYLAPAPTPNWGRYQSEQELESPTRKRRLEGGLAAKIK</sequence>
<evidence type="ECO:0000256" key="1">
    <source>
        <dbReference type="SAM" id="MobiDB-lite"/>
    </source>
</evidence>
<dbReference type="InParanoid" id="A0A409XI42"/>
<feature type="region of interest" description="Disordered" evidence="1">
    <location>
        <begin position="1"/>
        <end position="101"/>
    </location>
</feature>
<keyword evidence="2" id="KW-1133">Transmembrane helix</keyword>
<comment type="caution">
    <text evidence="4">The sequence shown here is derived from an EMBL/GenBank/DDBJ whole genome shotgun (WGS) entry which is preliminary data.</text>
</comment>
<dbReference type="Proteomes" id="UP000283269">
    <property type="component" value="Unassembled WGS sequence"/>
</dbReference>
<keyword evidence="2" id="KW-0472">Membrane</keyword>
<dbReference type="SMART" id="SM01042">
    <property type="entry name" value="Brr6_like_C_C"/>
    <property type="match status" value="1"/>
</dbReference>
<feature type="compositionally biased region" description="Polar residues" evidence="1">
    <location>
        <begin position="183"/>
        <end position="194"/>
    </location>
</feature>
<name>A0A409XI42_PSICY</name>
<dbReference type="Pfam" id="PF10104">
    <property type="entry name" value="Brr6_like_C_C"/>
    <property type="match status" value="1"/>
</dbReference>
<feature type="transmembrane region" description="Helical" evidence="2">
    <location>
        <begin position="217"/>
        <end position="236"/>
    </location>
</feature>
<organism evidence="4 5">
    <name type="scientific">Psilocybe cyanescens</name>
    <dbReference type="NCBI Taxonomy" id="93625"/>
    <lineage>
        <taxon>Eukaryota</taxon>
        <taxon>Fungi</taxon>
        <taxon>Dikarya</taxon>
        <taxon>Basidiomycota</taxon>
        <taxon>Agaricomycotina</taxon>
        <taxon>Agaricomycetes</taxon>
        <taxon>Agaricomycetidae</taxon>
        <taxon>Agaricales</taxon>
        <taxon>Agaricineae</taxon>
        <taxon>Strophariaceae</taxon>
        <taxon>Psilocybe</taxon>
    </lineage>
</organism>
<feature type="region of interest" description="Disordered" evidence="1">
    <location>
        <begin position="156"/>
        <end position="199"/>
    </location>
</feature>